<organism evidence="2 4">
    <name type="scientific">Lates calcarifer</name>
    <name type="common">Barramundi</name>
    <name type="synonym">Holocentrus calcarifer</name>
    <dbReference type="NCBI Taxonomy" id="8187"/>
    <lineage>
        <taxon>Eukaryota</taxon>
        <taxon>Metazoa</taxon>
        <taxon>Chordata</taxon>
        <taxon>Craniata</taxon>
        <taxon>Vertebrata</taxon>
        <taxon>Euteleostomi</taxon>
        <taxon>Actinopterygii</taxon>
        <taxon>Neopterygii</taxon>
        <taxon>Teleostei</taxon>
        <taxon>Neoteleostei</taxon>
        <taxon>Acanthomorphata</taxon>
        <taxon>Carangaria</taxon>
        <taxon>Carangaria incertae sedis</taxon>
        <taxon>Centropomidae</taxon>
        <taxon>Lates</taxon>
    </lineage>
</organism>
<reference evidence="3 4" key="1">
    <citation type="submission" date="2025-04" db="UniProtKB">
        <authorList>
            <consortium name="RefSeq"/>
        </authorList>
    </citation>
    <scope>IDENTIFICATION</scope>
    <source>
        <tissue evidence="3 4">Brain</tissue>
    </source>
</reference>
<dbReference type="GeneID" id="108882047"/>
<proteinExistence type="predicted"/>
<sequence length="148" mass="16336">MSLSLFNFDLFKYHKRGFRQIHLQTDCGDTIYNSGQGIGTVITVKTRGSTGDNTADGGSSPGGHHIPMIAAVAVVATLLLISLTCFCTLRWKQAQAARVIYEVPHIDSEVAEMDKHSTNSSTGSTEWCQVPVYESCDYFERVQTKESR</sequence>
<keyword evidence="1" id="KW-0812">Transmembrane</keyword>
<dbReference type="RefSeq" id="XP_050931522.1">
    <property type="nucleotide sequence ID" value="XM_051075565.1"/>
</dbReference>
<gene>
    <name evidence="3 4" type="primary">LOC108882047</name>
</gene>
<feature type="transmembrane region" description="Helical" evidence="1">
    <location>
        <begin position="66"/>
        <end position="89"/>
    </location>
</feature>
<keyword evidence="1" id="KW-0472">Membrane</keyword>
<protein>
    <submittedName>
        <fullName evidence="3 4">Uncharacterized protein LOC108882047</fullName>
    </submittedName>
</protein>
<keyword evidence="1" id="KW-1133">Transmembrane helix</keyword>
<evidence type="ECO:0000313" key="3">
    <source>
        <dbReference type="RefSeq" id="XP_050931521.1"/>
    </source>
</evidence>
<dbReference type="KEGG" id="lcf:108882047"/>
<dbReference type="AlphaFoldDB" id="A0AAJ8BFE8"/>
<dbReference type="Proteomes" id="UP000694890">
    <property type="component" value="Linkage group LG14"/>
</dbReference>
<dbReference type="RefSeq" id="XP_050931521.1">
    <property type="nucleotide sequence ID" value="XM_051075564.1"/>
</dbReference>
<evidence type="ECO:0000256" key="1">
    <source>
        <dbReference type="SAM" id="Phobius"/>
    </source>
</evidence>
<accession>A0AAJ8BFE8</accession>
<name>A0AAJ8BFE8_LATCA</name>
<evidence type="ECO:0000313" key="2">
    <source>
        <dbReference type="Proteomes" id="UP000694890"/>
    </source>
</evidence>
<evidence type="ECO:0000313" key="4">
    <source>
        <dbReference type="RefSeq" id="XP_050931522.1"/>
    </source>
</evidence>